<sequence length="282" mass="32816">MKRSVYLEIIDYMQSLGPRCNLHQVAELFPQFSIKTLGSIYSQDYQRKMKKTHHIHYHPHRIEEYYSRFYTQAQNGCKYVLLKMADEVDLSPALLARLVLEHHLILADPNGEPPARNVLTQLLKDTTLIEDPVLANEVHTCVVTDDIYGPLVDTIKHSIGHEYEYLLQRKLEEASMVYLDEDQLRAKGYDKTPDFKLEIPVAVDGHVVNWIESKASFGDDDSHQTYLKEQFWSYWNRFGPGLVIYWFGFIDELDVNREKGILLMDHFPRDVVTMNPLSVTPS</sequence>
<dbReference type="Proteomes" id="UP001209878">
    <property type="component" value="Unassembled WGS sequence"/>
</dbReference>
<evidence type="ECO:0000256" key="1">
    <source>
        <dbReference type="ARBA" id="ARBA00004123"/>
    </source>
</evidence>
<evidence type="ECO:0000256" key="4">
    <source>
        <dbReference type="ARBA" id="ARBA00023242"/>
    </source>
</evidence>
<dbReference type="InterPro" id="IPR029404">
    <property type="entry name" value="CDIN1"/>
</dbReference>
<dbReference type="AlphaFoldDB" id="A0AAD9NTT8"/>
<comment type="caution">
    <text evidence="6">The sequence shown here is derived from an EMBL/GenBank/DDBJ whole genome shotgun (WGS) entry which is preliminary data.</text>
</comment>
<proteinExistence type="predicted"/>
<comment type="subcellular location">
    <subcellularLocation>
        <location evidence="2">Cytoplasm</location>
    </subcellularLocation>
    <subcellularLocation>
        <location evidence="1">Nucleus</location>
    </subcellularLocation>
</comment>
<dbReference type="GO" id="GO:0005737">
    <property type="term" value="C:cytoplasm"/>
    <property type="evidence" value="ECO:0007669"/>
    <property type="project" value="UniProtKB-SubCell"/>
</dbReference>
<dbReference type="Pfam" id="PF14811">
    <property type="entry name" value="TPD"/>
    <property type="match status" value="1"/>
</dbReference>
<organism evidence="6 7">
    <name type="scientific">Ridgeia piscesae</name>
    <name type="common">Tubeworm</name>
    <dbReference type="NCBI Taxonomy" id="27915"/>
    <lineage>
        <taxon>Eukaryota</taxon>
        <taxon>Metazoa</taxon>
        <taxon>Spiralia</taxon>
        <taxon>Lophotrochozoa</taxon>
        <taxon>Annelida</taxon>
        <taxon>Polychaeta</taxon>
        <taxon>Sedentaria</taxon>
        <taxon>Canalipalpata</taxon>
        <taxon>Sabellida</taxon>
        <taxon>Siboglinidae</taxon>
        <taxon>Ridgeia</taxon>
    </lineage>
</organism>
<keyword evidence="7" id="KW-1185">Reference proteome</keyword>
<dbReference type="PANTHER" id="PTHR31661:SF1">
    <property type="entry name" value="CDAN1-INTERACTING NUCLEASE 1"/>
    <property type="match status" value="1"/>
</dbReference>
<dbReference type="EMBL" id="JAODUO010000348">
    <property type="protein sequence ID" value="KAK2182557.1"/>
    <property type="molecule type" value="Genomic_DNA"/>
</dbReference>
<keyword evidence="3" id="KW-0963">Cytoplasm</keyword>
<gene>
    <name evidence="6" type="ORF">NP493_348g00006</name>
</gene>
<accession>A0AAD9NTT8</accession>
<reference evidence="6" key="1">
    <citation type="journal article" date="2023" name="Mol. Biol. Evol.">
        <title>Third-Generation Sequencing Reveals the Adaptive Role of the Epigenome in Three Deep-Sea Polychaetes.</title>
        <authorList>
            <person name="Perez M."/>
            <person name="Aroh O."/>
            <person name="Sun Y."/>
            <person name="Lan Y."/>
            <person name="Juniper S.K."/>
            <person name="Young C.R."/>
            <person name="Angers B."/>
            <person name="Qian P.Y."/>
        </authorList>
    </citation>
    <scope>NUCLEOTIDE SEQUENCE</scope>
    <source>
        <strain evidence="6">R07B-5</strain>
    </source>
</reference>
<evidence type="ECO:0000256" key="2">
    <source>
        <dbReference type="ARBA" id="ARBA00004496"/>
    </source>
</evidence>
<evidence type="ECO:0000313" key="7">
    <source>
        <dbReference type="Proteomes" id="UP001209878"/>
    </source>
</evidence>
<keyword evidence="4" id="KW-0539">Nucleus</keyword>
<name>A0AAD9NTT8_RIDPI</name>
<dbReference type="GO" id="GO:0005634">
    <property type="term" value="C:nucleus"/>
    <property type="evidence" value="ECO:0007669"/>
    <property type="project" value="UniProtKB-SubCell"/>
</dbReference>
<dbReference type="PANTHER" id="PTHR31661">
    <property type="entry name" value="SIMILAR TO CDNA SEQUENCE BC052040"/>
    <property type="match status" value="1"/>
</dbReference>
<evidence type="ECO:0000313" key="6">
    <source>
        <dbReference type="EMBL" id="KAK2182557.1"/>
    </source>
</evidence>
<evidence type="ECO:0000256" key="5">
    <source>
        <dbReference type="ARBA" id="ARBA00023480"/>
    </source>
</evidence>
<protein>
    <recommendedName>
        <fullName evidence="5">CDAN1-interacting nuclease 1</fullName>
    </recommendedName>
</protein>
<evidence type="ECO:0000256" key="3">
    <source>
        <dbReference type="ARBA" id="ARBA00022490"/>
    </source>
</evidence>